<accession>A0A506UQA9</accession>
<dbReference type="GO" id="GO:0005524">
    <property type="term" value="F:ATP binding"/>
    <property type="evidence" value="ECO:0007669"/>
    <property type="project" value="UniProtKB-KW"/>
</dbReference>
<dbReference type="Gene3D" id="3.40.50.300">
    <property type="entry name" value="P-loop containing nucleotide triphosphate hydrolases"/>
    <property type="match status" value="2"/>
</dbReference>
<evidence type="ECO:0000313" key="6">
    <source>
        <dbReference type="EMBL" id="TPW35504.1"/>
    </source>
</evidence>
<keyword evidence="7" id="KW-1185">Reference proteome</keyword>
<evidence type="ECO:0000256" key="1">
    <source>
        <dbReference type="ARBA" id="ARBA00022737"/>
    </source>
</evidence>
<dbReference type="PROSITE" id="PS00211">
    <property type="entry name" value="ABC_TRANSPORTER_1"/>
    <property type="match status" value="2"/>
</dbReference>
<dbReference type="Pfam" id="PF00005">
    <property type="entry name" value="ABC_tran"/>
    <property type="match status" value="2"/>
</dbReference>
<dbReference type="AlphaFoldDB" id="A0A506UQA9"/>
<dbReference type="Pfam" id="PF12848">
    <property type="entry name" value="ABC_tran_Xtn"/>
    <property type="match status" value="1"/>
</dbReference>
<dbReference type="CDD" id="cd03221">
    <property type="entry name" value="ABCF_EF-3"/>
    <property type="match status" value="2"/>
</dbReference>
<dbReference type="InterPro" id="IPR017871">
    <property type="entry name" value="ABC_transporter-like_CS"/>
</dbReference>
<dbReference type="RefSeq" id="WP_165600015.1">
    <property type="nucleotide sequence ID" value="NZ_SORZ01000001.1"/>
</dbReference>
<reference evidence="6 7" key="1">
    <citation type="submission" date="2019-03" db="EMBL/GenBank/DDBJ databases">
        <title>The complete genome sequence of Neokomagataea sp. Jb2 NBRC113641.</title>
        <authorList>
            <person name="Chua K.-O."/>
            <person name="Chan K.-G."/>
            <person name="See-Too W.-S."/>
        </authorList>
    </citation>
    <scope>NUCLEOTIDE SEQUENCE [LARGE SCALE GENOMIC DNA]</scope>
    <source>
        <strain evidence="6 7">Jb2</strain>
    </source>
</reference>
<feature type="region of interest" description="Disordered" evidence="4">
    <location>
        <begin position="527"/>
        <end position="557"/>
    </location>
</feature>
<dbReference type="Gene3D" id="1.10.287.380">
    <property type="entry name" value="Valyl-tRNA synthetase, C-terminal domain"/>
    <property type="match status" value="1"/>
</dbReference>
<dbReference type="Proteomes" id="UP000315037">
    <property type="component" value="Unassembled WGS sequence"/>
</dbReference>
<comment type="caution">
    <text evidence="6">The sequence shown here is derived from an EMBL/GenBank/DDBJ whole genome shotgun (WGS) entry which is preliminary data.</text>
</comment>
<dbReference type="FunFam" id="3.40.50.300:FF:000011">
    <property type="entry name" value="Putative ABC transporter ATP-binding component"/>
    <property type="match status" value="1"/>
</dbReference>
<name>A0A506UQA9_9PROT</name>
<gene>
    <name evidence="6" type="ORF">E3202_00510</name>
</gene>
<feature type="compositionally biased region" description="Low complexity" evidence="4">
    <location>
        <begin position="533"/>
        <end position="551"/>
    </location>
</feature>
<dbReference type="PANTHER" id="PTHR19211:SF14">
    <property type="entry name" value="ATP-BINDING CASSETTE SUB-FAMILY F MEMBER 1"/>
    <property type="match status" value="1"/>
</dbReference>
<dbReference type="InterPro" id="IPR003439">
    <property type="entry name" value="ABC_transporter-like_ATP-bd"/>
</dbReference>
<evidence type="ECO:0000256" key="2">
    <source>
        <dbReference type="ARBA" id="ARBA00022741"/>
    </source>
</evidence>
<dbReference type="InterPro" id="IPR050611">
    <property type="entry name" value="ABCF"/>
</dbReference>
<keyword evidence="3 6" id="KW-0067">ATP-binding</keyword>
<dbReference type="InterPro" id="IPR037118">
    <property type="entry name" value="Val-tRNA_synth_C_sf"/>
</dbReference>
<dbReference type="PANTHER" id="PTHR19211">
    <property type="entry name" value="ATP-BINDING TRANSPORT PROTEIN-RELATED"/>
    <property type="match status" value="1"/>
</dbReference>
<dbReference type="SMART" id="SM00382">
    <property type="entry name" value="AAA"/>
    <property type="match status" value="2"/>
</dbReference>
<dbReference type="SUPFAM" id="SSF52540">
    <property type="entry name" value="P-loop containing nucleoside triphosphate hydrolases"/>
    <property type="match status" value="2"/>
</dbReference>
<dbReference type="EMBL" id="SORZ01000001">
    <property type="protein sequence ID" value="TPW35504.1"/>
    <property type="molecule type" value="Genomic_DNA"/>
</dbReference>
<dbReference type="GO" id="GO:0016887">
    <property type="term" value="F:ATP hydrolysis activity"/>
    <property type="evidence" value="ECO:0007669"/>
    <property type="project" value="InterPro"/>
</dbReference>
<dbReference type="InterPro" id="IPR003593">
    <property type="entry name" value="AAA+_ATPase"/>
</dbReference>
<dbReference type="PROSITE" id="PS50893">
    <property type="entry name" value="ABC_TRANSPORTER_2"/>
    <property type="match status" value="2"/>
</dbReference>
<evidence type="ECO:0000313" key="7">
    <source>
        <dbReference type="Proteomes" id="UP000315037"/>
    </source>
</evidence>
<evidence type="ECO:0000256" key="3">
    <source>
        <dbReference type="ARBA" id="ARBA00022840"/>
    </source>
</evidence>
<protein>
    <submittedName>
        <fullName evidence="6">ABC transporter ATP-binding protein</fullName>
    </submittedName>
</protein>
<organism evidence="6 7">
    <name type="scientific">Oecophyllibacter saccharovorans</name>
    <dbReference type="NCBI Taxonomy" id="2558360"/>
    <lineage>
        <taxon>Bacteria</taxon>
        <taxon>Pseudomonadati</taxon>
        <taxon>Pseudomonadota</taxon>
        <taxon>Alphaproteobacteria</taxon>
        <taxon>Acetobacterales</taxon>
        <taxon>Acetobacteraceae</taxon>
        <taxon>Oecophyllibacter</taxon>
    </lineage>
</organism>
<sequence>MSLLTITDLTLRIAGRTLLDHASLTIEPGRKIGLIGRNGAGKSTLLAAIAGDIAPDGGSITLSARATMGRVRQEAPSGSASLLDTVLASHEERARLLRTVEEETAPERLADAHERLLAIDAYSAPARASTILAGLGFSQEDQQKPVSDFSGGWRMRVALASALFLAPDLLILDEPTNHLDLEAALWLEDWLARFSGAVLIVSHDRALLDKAVDAIAHLDHRKLSLTPGGFERFVQIRTEQALQQNRAAQKVSEQREKMEAFVARFRAQATKARQAQARLKALARLPQIESVVEAAPTVFSFPDPGQLPPPMLRLNKVDLGYGKGDGQKTVLGNLNLRFDMEDRVALLGRNGQGKSTFAKLLAGQLAPLRGEMAANPKLRVGYFAQHQNEALVLEETPIDHMSRALPKATPPEVRAQLARFGLDAERAETSVGSLSGGEKARLLLALATREAPHLLILDEPTNHLDLDARDALIRALSDFEGAILLISHDSHLVEAVADRLWIADRGSVTPFDGDMQDYRRWLDERARQAQTEAGKASPSPGGTPAPSNAGARGNRKELTRRLAPLRREIRDYEARLEKLGKKCQLIEEKLADPALYQPSSGTGAEEIATLNSALNGLRNEQEEVELQWLEAQTRLETELG</sequence>
<evidence type="ECO:0000256" key="4">
    <source>
        <dbReference type="SAM" id="MobiDB-lite"/>
    </source>
</evidence>
<keyword evidence="1" id="KW-0677">Repeat</keyword>
<dbReference type="InterPro" id="IPR032781">
    <property type="entry name" value="ABC_tran_Xtn"/>
</dbReference>
<feature type="domain" description="ABC transporter" evidence="5">
    <location>
        <begin position="312"/>
        <end position="530"/>
    </location>
</feature>
<dbReference type="InterPro" id="IPR027417">
    <property type="entry name" value="P-loop_NTPase"/>
</dbReference>
<proteinExistence type="predicted"/>
<feature type="domain" description="ABC transporter" evidence="5">
    <location>
        <begin position="4"/>
        <end position="245"/>
    </location>
</feature>
<keyword evidence="2" id="KW-0547">Nucleotide-binding</keyword>
<evidence type="ECO:0000259" key="5">
    <source>
        <dbReference type="PROSITE" id="PS50893"/>
    </source>
</evidence>